<sequence>MHYFMGLTLFRLKMVRKSIKSFFLKSTEFKKLLDNDVES</sequence>
<accession>Q9K1Y7</accession>
<dbReference type="KEGG" id="cpa:CP_0778"/>
<dbReference type="Proteomes" id="UP000000583">
    <property type="component" value="Chromosome"/>
</dbReference>
<evidence type="ECO:0000313" key="1">
    <source>
        <dbReference type="EMBL" id="AAF38577.1"/>
    </source>
</evidence>
<proteinExistence type="predicted"/>
<dbReference type="PIR" id="E81540">
    <property type="entry name" value="E81540"/>
</dbReference>
<gene>
    <name evidence="1" type="ordered locus">CP_0778</name>
</gene>
<reference evidence="1 2" key="1">
    <citation type="journal article" date="2000" name="Nucleic Acids Res.">
        <title>Genome sequences of Chlamydia trachomatis MoPn and Chlamydia pneumoniae AR39.</title>
        <authorList>
            <person name="Read T.D."/>
            <person name="Brunham R.C."/>
            <person name="Shen C."/>
            <person name="Gill S.R."/>
            <person name="Heidelberg J.F."/>
            <person name="White O."/>
            <person name="Hickey E.K."/>
            <person name="Peterson J.D."/>
            <person name="Utterback T.R."/>
            <person name="Berry K.J."/>
            <person name="Bass S."/>
            <person name="Linher K.D."/>
            <person name="Weidman J.F."/>
            <person name="Khouri H.M."/>
            <person name="Craven B."/>
            <person name="Bowman C."/>
            <person name="Dodson R.J."/>
            <person name="Gwinn M.L."/>
            <person name="Nelson W.C."/>
            <person name="DeBoy R.T."/>
            <person name="Kolonay J.F."/>
            <person name="McClarty G."/>
            <person name="Salzberg S.L."/>
            <person name="Eisen J.A."/>
            <person name="Fraser C.M."/>
        </authorList>
    </citation>
    <scope>NUCLEOTIDE SEQUENCE [LARGE SCALE GENOMIC DNA]</scope>
    <source>
        <strain evidence="1 2">AR39</strain>
    </source>
</reference>
<name>Q9K1Y7_CHLPN</name>
<protein>
    <submittedName>
        <fullName evidence="1">Uncharacterized protein</fullName>
    </submittedName>
</protein>
<dbReference type="EMBL" id="AE002161">
    <property type="protein sequence ID" value="AAF38577.1"/>
    <property type="molecule type" value="Genomic_DNA"/>
</dbReference>
<dbReference type="AlphaFoldDB" id="Q9K1Y7"/>
<evidence type="ECO:0000313" key="2">
    <source>
        <dbReference type="Proteomes" id="UP000000583"/>
    </source>
</evidence>
<organism evidence="1 2">
    <name type="scientific">Chlamydia pneumoniae</name>
    <name type="common">Chlamydophila pneumoniae</name>
    <dbReference type="NCBI Taxonomy" id="83558"/>
    <lineage>
        <taxon>Bacteria</taxon>
        <taxon>Pseudomonadati</taxon>
        <taxon>Chlamydiota</taxon>
        <taxon>Chlamydiia</taxon>
        <taxon>Chlamydiales</taxon>
        <taxon>Chlamydiaceae</taxon>
        <taxon>Chlamydia/Chlamydophila group</taxon>
        <taxon>Chlamydia</taxon>
    </lineage>
</organism>